<evidence type="ECO:0000313" key="1">
    <source>
        <dbReference type="EMBL" id="KAK8837125.1"/>
    </source>
</evidence>
<evidence type="ECO:0000313" key="2">
    <source>
        <dbReference type="Proteomes" id="UP001470230"/>
    </source>
</evidence>
<comment type="caution">
    <text evidence="1">The sequence shown here is derived from an EMBL/GenBank/DDBJ whole genome shotgun (WGS) entry which is preliminary data.</text>
</comment>
<protein>
    <submittedName>
        <fullName evidence="1">Uncharacterized protein</fullName>
    </submittedName>
</protein>
<organism evidence="1 2">
    <name type="scientific">Tritrichomonas musculus</name>
    <dbReference type="NCBI Taxonomy" id="1915356"/>
    <lineage>
        <taxon>Eukaryota</taxon>
        <taxon>Metamonada</taxon>
        <taxon>Parabasalia</taxon>
        <taxon>Tritrichomonadida</taxon>
        <taxon>Tritrichomonadidae</taxon>
        <taxon>Tritrichomonas</taxon>
    </lineage>
</organism>
<keyword evidence="2" id="KW-1185">Reference proteome</keyword>
<dbReference type="Proteomes" id="UP001470230">
    <property type="component" value="Unassembled WGS sequence"/>
</dbReference>
<dbReference type="EMBL" id="JAPFFF010000062">
    <property type="protein sequence ID" value="KAK8837125.1"/>
    <property type="molecule type" value="Genomic_DNA"/>
</dbReference>
<accession>A0ABR2GV82</accession>
<name>A0ABR2GV82_9EUKA</name>
<reference evidence="1 2" key="1">
    <citation type="submission" date="2024-04" db="EMBL/GenBank/DDBJ databases">
        <title>Tritrichomonas musculus Genome.</title>
        <authorList>
            <person name="Alves-Ferreira E."/>
            <person name="Grigg M."/>
            <person name="Lorenzi H."/>
            <person name="Galac M."/>
        </authorList>
    </citation>
    <scope>NUCLEOTIDE SEQUENCE [LARGE SCALE GENOMIC DNA]</scope>
    <source>
        <strain evidence="1 2">EAF2021</strain>
    </source>
</reference>
<sequence>MSLTLYSAKSKVASKLKANGFEISAGEDIDGNQQINITQDDKPNDYPKFNCLYNKAEVDARVVNDYVEKGGNLEGFGNIPITKKISTMLKYLIPAKANAILNEELSNDIKSEKTETNKELIKEEFCVNTFNELISEESKTCEAIHDMHTDLMCAADGYEQLVLDENKGQCDVVKYIQTPTAPPDLSPDNIFYYKPFNNLADMLMNIIKNEKKNQNTKKILYDTFNETNLTKIINGTKQYKYDTQNHTVKTIGYKYGNNTEEVKADQLVEVKSPDEFLEIYIQNQKDNFINYPQIIQNLLLSSVLGYGLTSTLKLFTTALTENNKVKIKNIDGTTQKLDLNEYLNNVQLNINNIITSLNYWADYCSKIKSCDCNNNGSGGSVSQGNDILDYFNDQIEHLHDDIHELELEQLFRQVDNSVGSLPGTLIQPLLYREAIPEIQKQIMKQNQDKNKIKIIDRDHDRGAVHDESYIWDIQSHSWIRVPEGYYFPPGWRTRTNWEVPVNFIFDIIHIEWVQVDNPRRNNDHNPNWRNNFSDAYVLEYLARIYDDYNDGNEGLRWSDSAQEWYWFTSINHYTGRLTSDLPSRIRSNEDFGDGFVWNILDEQWQPHEMNFENMWRHNPEFQAPENFIWDEVNSEWVLLTQQHNKFPYGWRNNKDDDTVEINEPLYEPFGQFEWNEERGWLWIPANEPLLFSLVNEKETEEIKTDNSSAVALPDFVQGVDSFEEVLECYGVDICDDTPILDNNKPVLGKYIIKGDLEVNGKIICDSIPSSGTSSGGIITTDFSHEPGYPEYYVKSKDLVMDSMKLHDINYNVLVIKIPDEIKSAITRITDTTKMFRIILRNNILYDTDGNLIKEFFIYIKDGKQYNPVISRNPDTNFYSVMSIGNEDLDEESLMINSFYIALDKTSTVNPYELYHKGELSIQYLLSQDSLVAVEPTIRCDIIEAENALKLYKNDNLYLYLPDIITEENLEIELPDKNKGEKEFYKIIYKIPTDYVIPNGLEFSFKEFCFGNEWTLKWNGSEWTNNNCQGLLRGKLSSKLKKVNSKQNSDGAIGCFILIKDTKTHHSVIPESSNGLLYGLIENSTIDTTIWYTHKEESDDGALYDVEWLFDKKLNGASCEGYDMLNTYFTFGNLSSGKFNYLSIKKIALTITLRGSSISNTFTFESTGIRRTTKNDRAFIDLVPMIDCIEQLAYKWEDSKIKSRDIELYLRKDLVDPIEEISWNPETNPFQYIIRNQFYEIKPRPDAASTLYTDFNITSSKIITADNITTMRSDLNVVSNNYDVMNYDVSKIRKEVNTLNTQMAIQIMKTQYLEQAVNSIQVAGAIKLAFSTPMAVLGAIGLAVSTVGIEFGVHTIYNGNDVSDLTYEQLQNTYPDADTTNIQNVDAGQINQVVGSIGAEPDLLNSYWNQYRELVMDFDMWEGNDEMCDHIFNQLNELTQTIDREFPGAELPPWVSVIVHAPDVQTLAAEPVVKVSDKQILGSLIKWCEADYKRLDDPTKFKDNWFNPDKAVLSLSATIDICNRMRDSMKFPIMILAKNMEAINNVNMDEYYKKSEVDELLKAYDARISALEKKCANIE</sequence>
<proteinExistence type="predicted"/>
<gene>
    <name evidence="1" type="ORF">M9Y10_037180</name>
</gene>